<dbReference type="Gene3D" id="2.10.230.10">
    <property type="entry name" value="Heat shock protein DnaJ, cysteine-rich domain"/>
    <property type="match status" value="1"/>
</dbReference>
<dbReference type="InterPro" id="IPR036869">
    <property type="entry name" value="J_dom_sf"/>
</dbReference>
<dbReference type="InterPro" id="IPR001623">
    <property type="entry name" value="DnaJ_domain"/>
</dbReference>
<feature type="domain" description="J" evidence="6">
    <location>
        <begin position="1"/>
        <end position="51"/>
    </location>
</feature>
<dbReference type="InterPro" id="IPR044713">
    <property type="entry name" value="DNJA1/2-like"/>
</dbReference>
<dbReference type="OrthoDB" id="550424at2759"/>
<dbReference type="InterPro" id="IPR001305">
    <property type="entry name" value="HSP_DnaJ_Cys-rich_dom"/>
</dbReference>
<dbReference type="FunFam" id="2.10.230.10:FF:000001">
    <property type="entry name" value="DnaJ subfamily A member 2"/>
    <property type="match status" value="1"/>
</dbReference>
<gene>
    <name evidence="8" type="ORF">EMH_0020020</name>
</gene>
<dbReference type="Pfam" id="PF00226">
    <property type="entry name" value="DnaJ"/>
    <property type="match status" value="1"/>
</dbReference>
<dbReference type="GeneID" id="60403853"/>
<dbReference type="InterPro" id="IPR036410">
    <property type="entry name" value="HSP_DnaJ_Cys-rich_dom_sf"/>
</dbReference>
<dbReference type="InterPro" id="IPR018253">
    <property type="entry name" value="DnaJ_domain_CS"/>
</dbReference>
<dbReference type="InterPro" id="IPR008971">
    <property type="entry name" value="HSP40/DnaJ_pept-bd"/>
</dbReference>
<dbReference type="InterPro" id="IPR002939">
    <property type="entry name" value="DnaJ_C"/>
</dbReference>
<dbReference type="SUPFAM" id="SSF46565">
    <property type="entry name" value="Chaperone J-domain"/>
    <property type="match status" value="1"/>
</dbReference>
<keyword evidence="3 5" id="KW-0863">Zinc-finger</keyword>
<dbReference type="PANTHER" id="PTHR43888">
    <property type="entry name" value="DNAJ-LIKE-2, ISOFORM A-RELATED"/>
    <property type="match status" value="1"/>
</dbReference>
<keyword evidence="4 5" id="KW-0862">Zinc</keyword>
<evidence type="ECO:0000313" key="8">
    <source>
        <dbReference type="EMBL" id="CDJ35968.1"/>
    </source>
</evidence>
<reference evidence="8" key="1">
    <citation type="submission" date="2013-10" db="EMBL/GenBank/DDBJ databases">
        <title>Genomic analysis of the causative agents of coccidiosis in chickens.</title>
        <authorList>
            <person name="Reid A.J."/>
            <person name="Blake D."/>
            <person name="Billington K."/>
            <person name="Browne H."/>
            <person name="Dunn M."/>
            <person name="Hung S."/>
            <person name="Kawahara F."/>
            <person name="Miranda-Saavedra D."/>
            <person name="Mourier T."/>
            <person name="Nagra H."/>
            <person name="Otto T.D."/>
            <person name="Rawlings N."/>
            <person name="Sanchez A."/>
            <person name="Sanders M."/>
            <person name="Subramaniam C."/>
            <person name="Tay Y."/>
            <person name="Dear P."/>
            <person name="Doerig C."/>
            <person name="Gruber A."/>
            <person name="Parkinson J."/>
            <person name="Shirley M."/>
            <person name="Wan K.L."/>
            <person name="Berriman M."/>
            <person name="Tomley F."/>
            <person name="Pain A."/>
        </authorList>
    </citation>
    <scope>NUCLEOTIDE SEQUENCE [LARGE SCALE GENOMIC DNA]</scope>
    <source>
        <strain evidence="8">Houghton</strain>
    </source>
</reference>
<proteinExistence type="predicted"/>
<dbReference type="PRINTS" id="PR00625">
    <property type="entry name" value="JDOMAIN"/>
</dbReference>
<dbReference type="EMBL" id="HG735445">
    <property type="protein sequence ID" value="CDJ35968.1"/>
    <property type="molecule type" value="Genomic_DNA"/>
</dbReference>
<evidence type="ECO:0000256" key="1">
    <source>
        <dbReference type="ARBA" id="ARBA00022723"/>
    </source>
</evidence>
<dbReference type="GO" id="GO:0051082">
    <property type="term" value="F:unfolded protein binding"/>
    <property type="evidence" value="ECO:0007669"/>
    <property type="project" value="InterPro"/>
</dbReference>
<dbReference type="SUPFAM" id="SSF57938">
    <property type="entry name" value="DnaJ/Hsp40 cysteine-rich domain"/>
    <property type="match status" value="1"/>
</dbReference>
<dbReference type="RefSeq" id="XP_037878257.1">
    <property type="nucleotide sequence ID" value="XM_038022403.1"/>
</dbReference>
<dbReference type="PROSITE" id="PS51188">
    <property type="entry name" value="ZF_CR"/>
    <property type="match status" value="1"/>
</dbReference>
<evidence type="ECO:0000313" key="9">
    <source>
        <dbReference type="Proteomes" id="UP000030744"/>
    </source>
</evidence>
<name>U6KKJ7_9EIME</name>
<keyword evidence="9" id="KW-1185">Reference proteome</keyword>
<evidence type="ECO:0000256" key="2">
    <source>
        <dbReference type="ARBA" id="ARBA00022737"/>
    </source>
</evidence>
<reference evidence="8" key="2">
    <citation type="submission" date="2013-10" db="EMBL/GenBank/DDBJ databases">
        <authorList>
            <person name="Aslett M."/>
        </authorList>
    </citation>
    <scope>NUCLEOTIDE SEQUENCE [LARGE SCALE GENOMIC DNA]</scope>
    <source>
        <strain evidence="8">Houghton</strain>
    </source>
</reference>
<dbReference type="CDD" id="cd06257">
    <property type="entry name" value="DnaJ"/>
    <property type="match status" value="1"/>
</dbReference>
<dbReference type="SMART" id="SM00271">
    <property type="entry name" value="DnaJ"/>
    <property type="match status" value="1"/>
</dbReference>
<keyword evidence="2" id="KW-0677">Repeat</keyword>
<dbReference type="Gene3D" id="1.10.287.110">
    <property type="entry name" value="DnaJ domain"/>
    <property type="match status" value="1"/>
</dbReference>
<evidence type="ECO:0000259" key="7">
    <source>
        <dbReference type="PROSITE" id="PS51188"/>
    </source>
</evidence>
<dbReference type="Proteomes" id="UP000030744">
    <property type="component" value="Unassembled WGS sequence"/>
</dbReference>
<dbReference type="PROSITE" id="PS50076">
    <property type="entry name" value="DNAJ_2"/>
    <property type="match status" value="1"/>
</dbReference>
<dbReference type="CDD" id="cd10719">
    <property type="entry name" value="DnaJ_zf"/>
    <property type="match status" value="1"/>
</dbReference>
<dbReference type="GO" id="GO:0008270">
    <property type="term" value="F:zinc ion binding"/>
    <property type="evidence" value="ECO:0007669"/>
    <property type="project" value="UniProtKB-KW"/>
</dbReference>
<dbReference type="AlphaFoldDB" id="U6KKJ7"/>
<sequence length="238" mass="26127">MFAADIKKAYRKLAIKHHPDKGGDPEKFKEISRAYEVLSDPEKKSIYDELGEEGLEGGGAETDPSDIFDLFFGGRRPGRQQSKKKGEDIVSPIKVTLEQIYNGAPRRMAINKDVICKDCEGRGGPADAFITCKECDGSGVKVMIRHLGPMIQQTQGICTSCKGQGRSIEASKRCKTCGGKGVCKERKILQIFIEKGVKNHHKIVFRGEADERPGEIPGDVVLVVEQQASSAHEHLSCV</sequence>
<dbReference type="GO" id="GO:0030544">
    <property type="term" value="F:Hsp70 protein binding"/>
    <property type="evidence" value="ECO:0007669"/>
    <property type="project" value="InterPro"/>
</dbReference>
<evidence type="ECO:0000256" key="4">
    <source>
        <dbReference type="ARBA" id="ARBA00022833"/>
    </source>
</evidence>
<dbReference type="SUPFAM" id="SSF49493">
    <property type="entry name" value="HSP40/DnaJ peptide-binding domain"/>
    <property type="match status" value="1"/>
</dbReference>
<feature type="zinc finger region" description="CR-type" evidence="5">
    <location>
        <begin position="103"/>
        <end position="186"/>
    </location>
</feature>
<accession>U6KKJ7</accession>
<feature type="domain" description="CR-type" evidence="7">
    <location>
        <begin position="103"/>
        <end position="186"/>
    </location>
</feature>
<organism evidence="8 9">
    <name type="scientific">Eimeria mitis</name>
    <dbReference type="NCBI Taxonomy" id="44415"/>
    <lineage>
        <taxon>Eukaryota</taxon>
        <taxon>Sar</taxon>
        <taxon>Alveolata</taxon>
        <taxon>Apicomplexa</taxon>
        <taxon>Conoidasida</taxon>
        <taxon>Coccidia</taxon>
        <taxon>Eucoccidiorida</taxon>
        <taxon>Eimeriorina</taxon>
        <taxon>Eimeriidae</taxon>
        <taxon>Eimeria</taxon>
    </lineage>
</organism>
<dbReference type="Pfam" id="PF00684">
    <property type="entry name" value="DnaJ_CXXCXGXG"/>
    <property type="match status" value="1"/>
</dbReference>
<dbReference type="Gene3D" id="2.60.260.20">
    <property type="entry name" value="Urease metallochaperone UreE, N-terminal domain"/>
    <property type="match status" value="1"/>
</dbReference>
<dbReference type="GO" id="GO:0006457">
    <property type="term" value="P:protein folding"/>
    <property type="evidence" value="ECO:0007669"/>
    <property type="project" value="InterPro"/>
</dbReference>
<evidence type="ECO:0000256" key="3">
    <source>
        <dbReference type="ARBA" id="ARBA00022771"/>
    </source>
</evidence>
<evidence type="ECO:0000256" key="5">
    <source>
        <dbReference type="PROSITE-ProRule" id="PRU00546"/>
    </source>
</evidence>
<evidence type="ECO:0000259" key="6">
    <source>
        <dbReference type="PROSITE" id="PS50076"/>
    </source>
</evidence>
<keyword evidence="1 5" id="KW-0479">Metal-binding</keyword>
<dbReference type="Pfam" id="PF01556">
    <property type="entry name" value="DnaJ_C"/>
    <property type="match status" value="1"/>
</dbReference>
<dbReference type="VEuPathDB" id="ToxoDB:EMH_0020020"/>
<dbReference type="PROSITE" id="PS00636">
    <property type="entry name" value="DNAJ_1"/>
    <property type="match status" value="1"/>
</dbReference>
<protein>
    <submittedName>
        <fullName evidence="8">DnaJ domain-containing protein, putative</fullName>
    </submittedName>
</protein>